<reference evidence="4 5" key="1">
    <citation type="submission" date="2018-01" db="EMBL/GenBank/DDBJ databases">
        <title>Whole genome sequencing of Histamine producing bacteria.</title>
        <authorList>
            <person name="Butler K."/>
        </authorList>
    </citation>
    <scope>NUCLEOTIDE SEQUENCE [LARGE SCALE GENOMIC DNA]</scope>
    <source>
        <strain evidence="4 5">DSM 100436</strain>
    </source>
</reference>
<keyword evidence="4" id="KW-0378">Hydrolase</keyword>
<keyword evidence="1" id="KW-0812">Transmembrane</keyword>
<name>A0A2T3NWU5_9GAMM</name>
<dbReference type="CDD" id="cd01007">
    <property type="entry name" value="PBP2_BvgS_HisK_like"/>
    <property type="match status" value="1"/>
</dbReference>
<dbReference type="SUPFAM" id="SSF109604">
    <property type="entry name" value="HD-domain/PDEase-like"/>
    <property type="match status" value="2"/>
</dbReference>
<feature type="domain" description="HD-GYP" evidence="3">
    <location>
        <begin position="836"/>
        <end position="1040"/>
    </location>
</feature>
<keyword evidence="1" id="KW-1133">Transmembrane helix</keyword>
<dbReference type="GO" id="GO:0007165">
    <property type="term" value="P:signal transduction"/>
    <property type="evidence" value="ECO:0007669"/>
    <property type="project" value="InterPro"/>
</dbReference>
<dbReference type="Gene3D" id="6.10.340.10">
    <property type="match status" value="1"/>
</dbReference>
<dbReference type="Proteomes" id="UP000241771">
    <property type="component" value="Unassembled WGS sequence"/>
</dbReference>
<dbReference type="CDD" id="cd00077">
    <property type="entry name" value="HDc"/>
    <property type="match status" value="1"/>
</dbReference>
<dbReference type="RefSeq" id="WP_036823706.1">
    <property type="nucleotide sequence ID" value="NZ_JGVO01000481.1"/>
</dbReference>
<dbReference type="SUPFAM" id="SSF53850">
    <property type="entry name" value="Periplasmic binding protein-like II"/>
    <property type="match status" value="1"/>
</dbReference>
<dbReference type="PROSITE" id="PS50885">
    <property type="entry name" value="HAMP"/>
    <property type="match status" value="1"/>
</dbReference>
<dbReference type="PROSITE" id="PS51832">
    <property type="entry name" value="HD_GYP"/>
    <property type="match status" value="1"/>
</dbReference>
<sequence>MKKFKISLRLTVGVMFVIATILTALVAISLQYHFSKKMATEHALSTLAMSSSELSDYIHTLNVDANHTIRLLAAVNRAIDAPLTEVEIRSILTEAIKDNPLFYSIYVASEDENFYQVINLDSSPVVRDRIRAKAIDRWVVIKITGDKDNRIRETAYYSETFNLRTKKTTESNYFPTERPWYTSASFDSVTKTAPYLFKHLKITGQTYSYAFISNKQVSSKRHVLGMDIALSSVASKIGATALGLEENPEIESYLHLETGEIIASNQAAQPSQRIPLSQPLLLSPEQKQIIANTPSIKISNQNAWAPMDFAISGQPQGYAVEVIQLIEAMTGLHFEFINGFTWQQLVNQYHLKSLDSLHSLQKWDNSGIEGHYTNPLYTLPFALITKDNRLDIRQLAELDNQTIAILAGWSITPQLIKDYPSITIKEVADLKTGFEAVQNGTVDALIDTRAVLAYGLNQYYYQNLKLHDGLSDLDSRYPNQFYLVLQPEHAALVPIINAALNNISLQQQHVLSQKWLAEKIEKSDTVLPYQALVDLSLNKAEHGKIVTRTINGKKRFIYMTPISRDSGSNELLSVIIPEQVIYHDVSEKVATAIIITVVLMSLTLPIAWFFGAPIVRPIQQLRRETKKIKARQYHDVALIDTPIKEVWELSRDVKDMAQALEKHEEAQEAFVESFIKLIAQAIDDKSPYTAGHCNRVPELGLMLAEAAEKSDTPPFNHFQFKNDDERREFRIAAWLHDCGKITTPEHIVDKGTKLEANYNRIHEIRTRFEVLWRDAEIAALRHIMASPEESEMAKQALKSKQQQLKEDFAFIAQANVGSEFISPEKVDNIERIAAQTWIRHFDDRLGLSPIEEIAITDTPQQVPVTETLLSDKPQHIIHRDRDVEFDPKFGIKIDVPEHLYNLGEIYNLSISRGTLTKEDRYKINEHMISTIKMLENLPFPEELSRVPRYASTHHETLKGTGYPRKLTGDDLSIPERILVIADIFEALTAADRPYKKAKPVSVAVDIMYKMALDQHLDIALFRLFLQSGIHQQYAKLYLKPEQCDEVDVEKYLNIEDAA</sequence>
<evidence type="ECO:0000313" key="5">
    <source>
        <dbReference type="Proteomes" id="UP000241771"/>
    </source>
</evidence>
<dbReference type="PANTHER" id="PTHR43155:SF2">
    <property type="entry name" value="CYCLIC DI-GMP PHOSPHODIESTERASE PA4108"/>
    <property type="match status" value="1"/>
</dbReference>
<evidence type="ECO:0000259" key="3">
    <source>
        <dbReference type="PROSITE" id="PS51832"/>
    </source>
</evidence>
<dbReference type="InterPro" id="IPR037522">
    <property type="entry name" value="HD_GYP_dom"/>
</dbReference>
<evidence type="ECO:0000259" key="2">
    <source>
        <dbReference type="PROSITE" id="PS50885"/>
    </source>
</evidence>
<dbReference type="InterPro" id="IPR003660">
    <property type="entry name" value="HAMP_dom"/>
</dbReference>
<dbReference type="EMBL" id="PYMA01000003">
    <property type="protein sequence ID" value="PSW20763.1"/>
    <property type="molecule type" value="Genomic_DNA"/>
</dbReference>
<accession>A0A2T3NWU5</accession>
<evidence type="ECO:0000313" key="4">
    <source>
        <dbReference type="EMBL" id="PSW20763.1"/>
    </source>
</evidence>
<feature type="transmembrane region" description="Helical" evidence="1">
    <location>
        <begin position="12"/>
        <end position="34"/>
    </location>
</feature>
<organism evidence="4 5">
    <name type="scientific">Photobacterium sanctipauli</name>
    <dbReference type="NCBI Taxonomy" id="1342794"/>
    <lineage>
        <taxon>Bacteria</taxon>
        <taxon>Pseudomonadati</taxon>
        <taxon>Pseudomonadota</taxon>
        <taxon>Gammaproteobacteria</taxon>
        <taxon>Vibrionales</taxon>
        <taxon>Vibrionaceae</taxon>
        <taxon>Photobacterium</taxon>
    </lineage>
</organism>
<dbReference type="Pfam" id="PF00497">
    <property type="entry name" value="SBP_bac_3"/>
    <property type="match status" value="1"/>
</dbReference>
<dbReference type="SMART" id="SM00471">
    <property type="entry name" value="HDc"/>
    <property type="match status" value="1"/>
</dbReference>
<proteinExistence type="predicted"/>
<protein>
    <submittedName>
        <fullName evidence="4">Phosphohydrolase</fullName>
    </submittedName>
</protein>
<dbReference type="GO" id="GO:0016020">
    <property type="term" value="C:membrane"/>
    <property type="evidence" value="ECO:0007669"/>
    <property type="project" value="InterPro"/>
</dbReference>
<dbReference type="Gene3D" id="3.30.450.20">
    <property type="entry name" value="PAS domain"/>
    <property type="match status" value="1"/>
</dbReference>
<keyword evidence="5" id="KW-1185">Reference proteome</keyword>
<dbReference type="InterPro" id="IPR001638">
    <property type="entry name" value="Solute-binding_3/MltF_N"/>
</dbReference>
<dbReference type="Pfam" id="PF13487">
    <property type="entry name" value="HD_5"/>
    <property type="match status" value="1"/>
</dbReference>
<dbReference type="AlphaFoldDB" id="A0A2T3NWU5"/>
<dbReference type="GO" id="GO:0008081">
    <property type="term" value="F:phosphoric diester hydrolase activity"/>
    <property type="evidence" value="ECO:0007669"/>
    <property type="project" value="UniProtKB-ARBA"/>
</dbReference>
<comment type="caution">
    <text evidence="4">The sequence shown here is derived from an EMBL/GenBank/DDBJ whole genome shotgun (WGS) entry which is preliminary data.</text>
</comment>
<dbReference type="OrthoDB" id="9764808at2"/>
<dbReference type="PANTHER" id="PTHR43155">
    <property type="entry name" value="CYCLIC DI-GMP PHOSPHODIESTERASE PA4108-RELATED"/>
    <property type="match status" value="1"/>
</dbReference>
<gene>
    <name evidence="4" type="ORF">C9I98_07950</name>
</gene>
<dbReference type="Gene3D" id="3.40.190.10">
    <property type="entry name" value="Periplasmic binding protein-like II"/>
    <property type="match status" value="2"/>
</dbReference>
<dbReference type="Gene3D" id="1.10.3210.10">
    <property type="entry name" value="Hypothetical protein af1432"/>
    <property type="match status" value="2"/>
</dbReference>
<evidence type="ECO:0000256" key="1">
    <source>
        <dbReference type="SAM" id="Phobius"/>
    </source>
</evidence>
<dbReference type="SMART" id="SM00062">
    <property type="entry name" value="PBPb"/>
    <property type="match status" value="1"/>
</dbReference>
<feature type="domain" description="HAMP" evidence="2">
    <location>
        <begin position="612"/>
        <end position="665"/>
    </location>
</feature>
<keyword evidence="1" id="KW-0472">Membrane</keyword>
<dbReference type="InterPro" id="IPR003607">
    <property type="entry name" value="HD/PDEase_dom"/>
</dbReference>